<feature type="chain" id="PRO_5025664299" description="Ig-like domain-containing protein" evidence="10">
    <location>
        <begin position="19"/>
        <end position="338"/>
    </location>
</feature>
<evidence type="ECO:0000256" key="9">
    <source>
        <dbReference type="SAM" id="MobiDB-lite"/>
    </source>
</evidence>
<feature type="signal peptide" evidence="10">
    <location>
        <begin position="1"/>
        <end position="18"/>
    </location>
</feature>
<dbReference type="InterPro" id="IPR013106">
    <property type="entry name" value="Ig_V-set"/>
</dbReference>
<keyword evidence="5" id="KW-1015">Disulfide bond</keyword>
<dbReference type="InterPro" id="IPR013783">
    <property type="entry name" value="Ig-like_fold"/>
</dbReference>
<protein>
    <recommendedName>
        <fullName evidence="11">Ig-like domain-containing protein</fullName>
    </recommendedName>
</protein>
<proteinExistence type="predicted"/>
<evidence type="ECO:0000313" key="13">
    <source>
        <dbReference type="Proteomes" id="UP000322234"/>
    </source>
</evidence>
<comment type="subcellular location">
    <subcellularLocation>
        <location evidence="1">Cell membrane</location>
    </subcellularLocation>
</comment>
<keyword evidence="8" id="KW-0391">Immunity</keyword>
<evidence type="ECO:0000256" key="6">
    <source>
        <dbReference type="ARBA" id="ARBA00023180"/>
    </source>
</evidence>
<evidence type="ECO:0000256" key="4">
    <source>
        <dbReference type="ARBA" id="ARBA00023136"/>
    </source>
</evidence>
<keyword evidence="3 10" id="KW-0732">Signal</keyword>
<organism evidence="12 13">
    <name type="scientific">Bos mutus</name>
    <name type="common">wild yak</name>
    <dbReference type="NCBI Taxonomy" id="72004"/>
    <lineage>
        <taxon>Eukaryota</taxon>
        <taxon>Metazoa</taxon>
        <taxon>Chordata</taxon>
        <taxon>Craniata</taxon>
        <taxon>Vertebrata</taxon>
        <taxon>Euteleostomi</taxon>
        <taxon>Mammalia</taxon>
        <taxon>Eutheria</taxon>
        <taxon>Laurasiatheria</taxon>
        <taxon>Artiodactyla</taxon>
        <taxon>Ruminantia</taxon>
        <taxon>Pecora</taxon>
        <taxon>Bovidae</taxon>
        <taxon>Bovinae</taxon>
        <taxon>Bos</taxon>
    </lineage>
</organism>
<keyword evidence="4" id="KW-0472">Membrane</keyword>
<dbReference type="SUPFAM" id="SSF48726">
    <property type="entry name" value="Immunoglobulin"/>
    <property type="match status" value="3"/>
</dbReference>
<dbReference type="InterPro" id="IPR036179">
    <property type="entry name" value="Ig-like_dom_sf"/>
</dbReference>
<accession>A0A6B0S9Y7</accession>
<comment type="caution">
    <text evidence="12">The sequence shown here is derived from an EMBL/GenBank/DDBJ whole genome shotgun (WGS) entry which is preliminary data.</text>
</comment>
<evidence type="ECO:0000256" key="5">
    <source>
        <dbReference type="ARBA" id="ARBA00023157"/>
    </source>
</evidence>
<dbReference type="GO" id="GO:0042101">
    <property type="term" value="C:T cell receptor complex"/>
    <property type="evidence" value="ECO:0007669"/>
    <property type="project" value="UniProtKB-KW"/>
</dbReference>
<feature type="region of interest" description="Disordered" evidence="9">
    <location>
        <begin position="103"/>
        <end position="132"/>
    </location>
</feature>
<dbReference type="PANTHER" id="PTHR19339:SF2">
    <property type="entry name" value="T CELL RECEPTOR ALPHA VARIABLE 22"/>
    <property type="match status" value="1"/>
</dbReference>
<dbReference type="SMART" id="SM00409">
    <property type="entry name" value="IG"/>
    <property type="match status" value="2"/>
</dbReference>
<sequence length="338" mass="36613">MKRLAGTVLGLLFAQVCCELGLPHRGSEGMRRCSIVGGGRGADKSCRLFILIIYGDGGGHFQGLVGVTVTLTSVQGVDVEQSPPALSLQKAASYTLRCNFSTSSQRTKQDGRLNATTVPKEGRSSLHISSSQTTDSGTYFCAVQHSAPQAPAASTQTLHGAQPLPQPQSHRVSGQQKEKSDQEQVKQSPQSLTVQEGEISILNCSYEKGAFDYLLWHWKYPGKGPAFLIAIRSVMNEMEDGSFTVNLNKSAKQLALHIATSQPGDSTTYICAANAGNNGQQIKHFPEFLLLQEGENFTTYCNSSSILRSLQWYKQSPGGSLVLLMILVKGGEVKMQRR</sequence>
<evidence type="ECO:0000259" key="11">
    <source>
        <dbReference type="PROSITE" id="PS50835"/>
    </source>
</evidence>
<evidence type="ECO:0000256" key="3">
    <source>
        <dbReference type="ARBA" id="ARBA00022729"/>
    </source>
</evidence>
<evidence type="ECO:0000256" key="2">
    <source>
        <dbReference type="ARBA" id="ARBA00022475"/>
    </source>
</evidence>
<keyword evidence="6" id="KW-0325">Glycoprotein</keyword>
<feature type="domain" description="Ig-like" evidence="11">
    <location>
        <begin position="77"/>
        <end position="159"/>
    </location>
</feature>
<evidence type="ECO:0000313" key="12">
    <source>
        <dbReference type="EMBL" id="MXQ99659.1"/>
    </source>
</evidence>
<comment type="subunit">
    <text evidence="7">Alpha-beta TR is a heterodimer composed of an alpha and beta chain; disulfide-linked. The alpha-beta TR is associated with the transmembrane signaling CD3 coreceptor proteins to form the TR-CD3 (TcR or TCR). The assembly of alpha-beta TR heterodimers with CD3 occurs in the endoplasmic reticulum where a single alpha-beta TR heterodimer associates with one CD3D-CD3E heterodimer, one CD3G-CD3E heterodimer and one CD247 homodimer forming a stable octameric structure. CD3D-CD3E and CD3G-CD3E heterodimers preferentially associate with TR alpha and TR beta chains, respectively. The association of the CD247 homodimer is the last step of TcR assembly in the endoplasmic reticulum and is required for transport to the cell surface.</text>
</comment>
<gene>
    <name evidence="12" type="ORF">E5288_WYG002167</name>
</gene>
<keyword evidence="8" id="KW-1064">Adaptive immunity</keyword>
<name>A0A6B0S9Y7_9CETA</name>
<reference evidence="12" key="1">
    <citation type="submission" date="2019-10" db="EMBL/GenBank/DDBJ databases">
        <title>The sequence and de novo assembly of the wild yak genome.</title>
        <authorList>
            <person name="Liu Y."/>
        </authorList>
    </citation>
    <scope>NUCLEOTIDE SEQUENCE [LARGE SCALE GENOMIC DNA]</scope>
    <source>
        <strain evidence="12">WY2019</strain>
    </source>
</reference>
<dbReference type="Proteomes" id="UP000322234">
    <property type="component" value="Unassembled WGS sequence"/>
</dbReference>
<dbReference type="PANTHER" id="PTHR19339">
    <property type="entry name" value="T CELL RECEPTOR ALPHA VARIABLE 39"/>
    <property type="match status" value="1"/>
</dbReference>
<evidence type="ECO:0000256" key="7">
    <source>
        <dbReference type="ARBA" id="ARBA00038651"/>
    </source>
</evidence>
<dbReference type="AlphaFoldDB" id="A0A6B0S9Y7"/>
<dbReference type="PROSITE" id="PS50835">
    <property type="entry name" value="IG_LIKE"/>
    <property type="match status" value="2"/>
</dbReference>
<dbReference type="Gene3D" id="2.60.40.10">
    <property type="entry name" value="Immunoglobulins"/>
    <property type="match status" value="3"/>
</dbReference>
<keyword evidence="13" id="KW-1185">Reference proteome</keyword>
<keyword evidence="8" id="KW-1279">T cell receptor</keyword>
<keyword evidence="2" id="KW-1003">Cell membrane</keyword>
<dbReference type="EMBL" id="VBQZ03000648">
    <property type="protein sequence ID" value="MXQ99659.1"/>
    <property type="molecule type" value="Genomic_DNA"/>
</dbReference>
<dbReference type="Pfam" id="PF07686">
    <property type="entry name" value="V-set"/>
    <property type="match status" value="2"/>
</dbReference>
<evidence type="ECO:0000256" key="10">
    <source>
        <dbReference type="SAM" id="SignalP"/>
    </source>
</evidence>
<dbReference type="InterPro" id="IPR051896">
    <property type="entry name" value="TCR_alpha_variable"/>
</dbReference>
<evidence type="ECO:0000256" key="1">
    <source>
        <dbReference type="ARBA" id="ARBA00004236"/>
    </source>
</evidence>
<feature type="region of interest" description="Disordered" evidence="9">
    <location>
        <begin position="151"/>
        <end position="192"/>
    </location>
</feature>
<dbReference type="InterPro" id="IPR007110">
    <property type="entry name" value="Ig-like_dom"/>
</dbReference>
<feature type="domain" description="Ig-like" evidence="11">
    <location>
        <begin position="183"/>
        <end position="283"/>
    </location>
</feature>
<dbReference type="InterPro" id="IPR003599">
    <property type="entry name" value="Ig_sub"/>
</dbReference>
<evidence type="ECO:0000256" key="8">
    <source>
        <dbReference type="ARBA" id="ARBA00043266"/>
    </source>
</evidence>